<accession>A0A6L2NVQ3</accession>
<dbReference type="AlphaFoldDB" id="A0A6L2NVQ3"/>
<gene>
    <name evidence="1" type="ORF">Tci_061407</name>
</gene>
<organism evidence="1">
    <name type="scientific">Tanacetum cinerariifolium</name>
    <name type="common">Dalmatian daisy</name>
    <name type="synonym">Chrysanthemum cinerariifolium</name>
    <dbReference type="NCBI Taxonomy" id="118510"/>
    <lineage>
        <taxon>Eukaryota</taxon>
        <taxon>Viridiplantae</taxon>
        <taxon>Streptophyta</taxon>
        <taxon>Embryophyta</taxon>
        <taxon>Tracheophyta</taxon>
        <taxon>Spermatophyta</taxon>
        <taxon>Magnoliopsida</taxon>
        <taxon>eudicotyledons</taxon>
        <taxon>Gunneridae</taxon>
        <taxon>Pentapetalae</taxon>
        <taxon>asterids</taxon>
        <taxon>campanulids</taxon>
        <taxon>Asterales</taxon>
        <taxon>Asteraceae</taxon>
        <taxon>Asteroideae</taxon>
        <taxon>Anthemideae</taxon>
        <taxon>Anthemidinae</taxon>
        <taxon>Tanacetum</taxon>
    </lineage>
</organism>
<dbReference type="EMBL" id="BKCJ010009962">
    <property type="protein sequence ID" value="GEU89429.1"/>
    <property type="molecule type" value="Genomic_DNA"/>
</dbReference>
<comment type="caution">
    <text evidence="1">The sequence shown here is derived from an EMBL/GenBank/DDBJ whole genome shotgun (WGS) entry which is preliminary data.</text>
</comment>
<reference evidence="1" key="1">
    <citation type="journal article" date="2019" name="Sci. Rep.">
        <title>Draft genome of Tanacetum cinerariifolium, the natural source of mosquito coil.</title>
        <authorList>
            <person name="Yamashiro T."/>
            <person name="Shiraishi A."/>
            <person name="Satake H."/>
            <person name="Nakayama K."/>
        </authorList>
    </citation>
    <scope>NUCLEOTIDE SEQUENCE</scope>
</reference>
<sequence length="203" mass="22966">MSRANPQATIIFEEQLVTCANRHVIKKNNQCGALDSDITDFMLRFVVEILKQHKLYKLISPPDPNNTYIKSPSENQILRFIKTLRYDEDPDTKMIVVSKMVATRLHQPWRAILSVLNRNLTEKDSNGDTVVDPYSGTSSEMDQQNPTLAKIPILDTATGSTSERTATKKGRTVALTTEDMQKRKNDVKARTTLLLALPDEHQL</sequence>
<evidence type="ECO:0000313" key="1">
    <source>
        <dbReference type="EMBL" id="GEU89429.1"/>
    </source>
</evidence>
<protein>
    <submittedName>
        <fullName evidence="1">Uncharacterized protein</fullName>
    </submittedName>
</protein>
<name>A0A6L2NVQ3_TANCI</name>
<proteinExistence type="predicted"/>